<protein>
    <submittedName>
        <fullName evidence="2">Uncharacterized protein</fullName>
    </submittedName>
</protein>
<dbReference type="EMBL" id="JBBPBM010001988">
    <property type="protein sequence ID" value="KAK8480799.1"/>
    <property type="molecule type" value="Genomic_DNA"/>
</dbReference>
<reference evidence="2 3" key="1">
    <citation type="journal article" date="2024" name="G3 (Bethesda)">
        <title>Genome assembly of Hibiscus sabdariffa L. provides insights into metabolisms of medicinal natural products.</title>
        <authorList>
            <person name="Kim T."/>
        </authorList>
    </citation>
    <scope>NUCLEOTIDE SEQUENCE [LARGE SCALE GENOMIC DNA]</scope>
    <source>
        <strain evidence="2">TK-2024</strain>
        <tissue evidence="2">Old leaves</tissue>
    </source>
</reference>
<feature type="compositionally biased region" description="Basic and acidic residues" evidence="1">
    <location>
        <begin position="35"/>
        <end position="45"/>
    </location>
</feature>
<comment type="caution">
    <text evidence="2">The sequence shown here is derived from an EMBL/GenBank/DDBJ whole genome shotgun (WGS) entry which is preliminary data.</text>
</comment>
<sequence>MQKKETKGVKSHQRVRVPVIACVEDKSGRWLGRGEGPDCQRGKRDEEEEEEMGNGSMLCGCYKEFGNMVGLGEMQHRQPPLSGVKSCRAGVSAVAMSSLVRNAAANFSRRVDGYELLDQNDGAKEETCGQYRTFSKRRAQSVVASLSYRRDRARRRQIFLRSYKLSAVGDDWGRPKTKPRKLRKVVLKVKKVVESLVSLMRIGSLKSCYAAGPISIKKCC</sequence>
<organism evidence="2 3">
    <name type="scientific">Hibiscus sabdariffa</name>
    <name type="common">roselle</name>
    <dbReference type="NCBI Taxonomy" id="183260"/>
    <lineage>
        <taxon>Eukaryota</taxon>
        <taxon>Viridiplantae</taxon>
        <taxon>Streptophyta</taxon>
        <taxon>Embryophyta</taxon>
        <taxon>Tracheophyta</taxon>
        <taxon>Spermatophyta</taxon>
        <taxon>Magnoliopsida</taxon>
        <taxon>eudicotyledons</taxon>
        <taxon>Gunneridae</taxon>
        <taxon>Pentapetalae</taxon>
        <taxon>rosids</taxon>
        <taxon>malvids</taxon>
        <taxon>Malvales</taxon>
        <taxon>Malvaceae</taxon>
        <taxon>Malvoideae</taxon>
        <taxon>Hibiscus</taxon>
    </lineage>
</organism>
<dbReference type="Proteomes" id="UP001472677">
    <property type="component" value="Unassembled WGS sequence"/>
</dbReference>
<evidence type="ECO:0000256" key="1">
    <source>
        <dbReference type="SAM" id="MobiDB-lite"/>
    </source>
</evidence>
<keyword evidence="3" id="KW-1185">Reference proteome</keyword>
<feature type="region of interest" description="Disordered" evidence="1">
    <location>
        <begin position="28"/>
        <end position="51"/>
    </location>
</feature>
<evidence type="ECO:0000313" key="3">
    <source>
        <dbReference type="Proteomes" id="UP001472677"/>
    </source>
</evidence>
<name>A0ABR1ZJW5_9ROSI</name>
<accession>A0ABR1ZJW5</accession>
<gene>
    <name evidence="2" type="ORF">V6N12_021000</name>
</gene>
<proteinExistence type="predicted"/>
<evidence type="ECO:0000313" key="2">
    <source>
        <dbReference type="EMBL" id="KAK8480799.1"/>
    </source>
</evidence>